<dbReference type="RefSeq" id="WP_011760824.1">
    <property type="nucleotide sequence ID" value="NC_008700.1"/>
</dbReference>
<keyword evidence="3" id="KW-1185">Reference proteome</keyword>
<dbReference type="EMBL" id="CP000507">
    <property type="protein sequence ID" value="ABM00919.1"/>
    <property type="molecule type" value="Genomic_DNA"/>
</dbReference>
<evidence type="ECO:0000313" key="3">
    <source>
        <dbReference type="Proteomes" id="UP000009175"/>
    </source>
</evidence>
<dbReference type="KEGG" id="saz:Sama_2716"/>
<dbReference type="Proteomes" id="UP000009175">
    <property type="component" value="Chromosome"/>
</dbReference>
<dbReference type="OrthoDB" id="7605632at2"/>
<feature type="region of interest" description="Disordered" evidence="1">
    <location>
        <begin position="47"/>
        <end position="79"/>
    </location>
</feature>
<feature type="compositionally biased region" description="Polar residues" evidence="1">
    <location>
        <begin position="70"/>
        <end position="79"/>
    </location>
</feature>
<dbReference type="HOGENOM" id="CLU_956122_0_0_6"/>
<evidence type="ECO:0000256" key="1">
    <source>
        <dbReference type="SAM" id="MobiDB-lite"/>
    </source>
</evidence>
<name>A1S962_SHEAM</name>
<dbReference type="STRING" id="326297.Sama_2716"/>
<reference evidence="2 3" key="1">
    <citation type="submission" date="2006-12" db="EMBL/GenBank/DDBJ databases">
        <title>Complete sequence of Shewanella amazonensis SB2B.</title>
        <authorList>
            <consortium name="US DOE Joint Genome Institute"/>
            <person name="Copeland A."/>
            <person name="Lucas S."/>
            <person name="Lapidus A."/>
            <person name="Barry K."/>
            <person name="Detter J.C."/>
            <person name="Glavina del Rio T."/>
            <person name="Hammon N."/>
            <person name="Israni S."/>
            <person name="Dalin E."/>
            <person name="Tice H."/>
            <person name="Pitluck S."/>
            <person name="Munk A.C."/>
            <person name="Brettin T."/>
            <person name="Bruce D."/>
            <person name="Han C."/>
            <person name="Tapia R."/>
            <person name="Gilna P."/>
            <person name="Schmutz J."/>
            <person name="Larimer F."/>
            <person name="Land M."/>
            <person name="Hauser L."/>
            <person name="Kyrpides N."/>
            <person name="Mikhailova N."/>
            <person name="Fredrickson J."/>
            <person name="Richardson P."/>
        </authorList>
    </citation>
    <scope>NUCLEOTIDE SEQUENCE [LARGE SCALE GENOMIC DNA]</scope>
    <source>
        <strain evidence="3">ATCC BAA-1098 / SB2B</strain>
    </source>
</reference>
<dbReference type="eggNOG" id="ENOG50341SE">
    <property type="taxonomic scope" value="Bacteria"/>
</dbReference>
<sequence length="291" mass="33134">MNCVKQQLEVIGMQLDSNIFPCIKDGGIVVPSTQCNTPHFMLGEIDKHEQQRQRRPSTESWQGNSGGQGATSRSRPASNTTQIICSDIKQKYLSEMEAVKVAYPRTQVWTEDNGIWLLTNSALLEGSNLSATLLVCLPNDLTKLPKAWAFWNGLIWIGERHTNFPDGSICAFEPGDETWLMGQSLIKLLDLYTLWACRHYYLKEFGRWPGYQVAHNAYERFSEFKDDEFCGCNNFDKKYKDCCKPKDSVAKHLEGVSNFSWVIGLGKRTPPVRVLDFMYLGKPLPKIMSLY</sequence>
<gene>
    <name evidence="2" type="ordered locus">Sama_2716</name>
</gene>
<dbReference type="AlphaFoldDB" id="A1S962"/>
<accession>A1S962</accession>
<organism evidence="2 3">
    <name type="scientific">Shewanella amazonensis (strain ATCC BAA-1098 / SB2B)</name>
    <dbReference type="NCBI Taxonomy" id="326297"/>
    <lineage>
        <taxon>Bacteria</taxon>
        <taxon>Pseudomonadati</taxon>
        <taxon>Pseudomonadota</taxon>
        <taxon>Gammaproteobacteria</taxon>
        <taxon>Alteromonadales</taxon>
        <taxon>Shewanellaceae</taxon>
        <taxon>Shewanella</taxon>
    </lineage>
</organism>
<evidence type="ECO:0000313" key="2">
    <source>
        <dbReference type="EMBL" id="ABM00919.1"/>
    </source>
</evidence>
<protein>
    <submittedName>
        <fullName evidence="2">Uncharacterized protein</fullName>
    </submittedName>
</protein>
<proteinExistence type="predicted"/>